<evidence type="ECO:0000256" key="1">
    <source>
        <dbReference type="SAM" id="SignalP"/>
    </source>
</evidence>
<keyword evidence="1" id="KW-0732">Signal</keyword>
<dbReference type="OrthoDB" id="8197483at2759"/>
<organism evidence="2">
    <name type="scientific">Nilaparvata lugens</name>
    <name type="common">Brown planthopper</name>
    <dbReference type="NCBI Taxonomy" id="108931"/>
    <lineage>
        <taxon>Eukaryota</taxon>
        <taxon>Metazoa</taxon>
        <taxon>Ecdysozoa</taxon>
        <taxon>Arthropoda</taxon>
        <taxon>Hexapoda</taxon>
        <taxon>Insecta</taxon>
        <taxon>Pterygota</taxon>
        <taxon>Neoptera</taxon>
        <taxon>Paraneoptera</taxon>
        <taxon>Hemiptera</taxon>
        <taxon>Auchenorrhyncha</taxon>
        <taxon>Fulgoroidea</taxon>
        <taxon>Delphacidae</taxon>
        <taxon>Delphacinae</taxon>
        <taxon>Nilaparvata</taxon>
    </lineage>
</organism>
<dbReference type="KEGG" id="nlu:120351709"/>
<dbReference type="GeneID" id="120351709"/>
<dbReference type="RefSeq" id="XP_039285756.1">
    <property type="nucleotide sequence ID" value="XM_039429822.1"/>
</dbReference>
<feature type="signal peptide" evidence="1">
    <location>
        <begin position="1"/>
        <end position="16"/>
    </location>
</feature>
<protein>
    <submittedName>
        <fullName evidence="2">Cuticle protein</fullName>
    </submittedName>
</protein>
<sequence length="234" mass="23675">MYKLVVLSALVAFSSAAPSGLHYAAAPAVVHAAPAVYHAAPVVHAAPAVVHAAPAVYHAAPAVVPAVAVSKTVHYAPTPVVTGYTSSVIKPDLGGHLATPYHTVSKTPVIAPARAVDTVVPQVTHVQPEVSVQKVAYDVPVHTPYISEVEVKTPVVKTAPVVVPAPVAVPAPVPVIKAAPAPAVYAAHAPAVYAAAPKAVYAAPHVYAAPAPIVKSYVAAPHVYAAPAPVIKAY</sequence>
<proteinExistence type="evidence at transcript level"/>
<feature type="chain" id="PRO_5017413012" evidence="1">
    <location>
        <begin position="17"/>
        <end position="234"/>
    </location>
</feature>
<accession>A0A385AB65</accession>
<dbReference type="EMBL" id="MF974392">
    <property type="protein sequence ID" value="AXM44634.1"/>
    <property type="molecule type" value="mRNA"/>
</dbReference>
<reference evidence="2" key="1">
    <citation type="journal article" date="2018" name="Insect Biochem. Mol. Biol.">
        <title>An ungrouped cuticular protein is essential for normal endocuticle formation in the brown planthopper.</title>
        <authorList>
            <person name="Lu J.B."/>
            <person name="Luo X.M."/>
            <person name="Zhang X.Y."/>
            <person name="Pan P.L."/>
            <person name="Zhang C.X."/>
        </authorList>
    </citation>
    <scope>NUCLEOTIDE SEQUENCE</scope>
</reference>
<dbReference type="AlphaFoldDB" id="A0A385AB65"/>
<evidence type="ECO:0000313" key="2">
    <source>
        <dbReference type="EMBL" id="AXM44634.1"/>
    </source>
</evidence>
<name>A0A385AB65_NILLU</name>